<keyword evidence="3 4" id="KW-0687">Ribonucleoprotein</keyword>
<keyword evidence="2 4" id="KW-0689">Ribosomal protein</keyword>
<protein>
    <recommendedName>
        <fullName evidence="4">Large ribosomal subunit protein uL29</fullName>
    </recommendedName>
</protein>
<evidence type="ECO:0000256" key="2">
    <source>
        <dbReference type="ARBA" id="ARBA00022980"/>
    </source>
</evidence>
<comment type="caution">
    <text evidence="5">The sequence shown here is derived from an EMBL/GenBank/DDBJ whole genome shotgun (WGS) entry which is preliminary data.</text>
</comment>
<dbReference type="NCBIfam" id="TIGR00012">
    <property type="entry name" value="L29"/>
    <property type="match status" value="1"/>
</dbReference>
<accession>A0A8T4L899</accession>
<dbReference type="SUPFAM" id="SSF46561">
    <property type="entry name" value="Ribosomal protein L29 (L29p)"/>
    <property type="match status" value="1"/>
</dbReference>
<reference evidence="5" key="1">
    <citation type="submission" date="2021-03" db="EMBL/GenBank/DDBJ databases">
        <authorList>
            <person name="Jaffe A."/>
        </authorList>
    </citation>
    <scope>NUCLEOTIDE SEQUENCE</scope>
    <source>
        <strain evidence="5">RIFCSPLOWO2_01_FULL_58_19</strain>
    </source>
</reference>
<dbReference type="GO" id="GO:1990904">
    <property type="term" value="C:ribonucleoprotein complex"/>
    <property type="evidence" value="ECO:0007669"/>
    <property type="project" value="UniProtKB-KW"/>
</dbReference>
<evidence type="ECO:0000256" key="3">
    <source>
        <dbReference type="ARBA" id="ARBA00023274"/>
    </source>
</evidence>
<dbReference type="GO" id="GO:0005840">
    <property type="term" value="C:ribosome"/>
    <property type="evidence" value="ECO:0007669"/>
    <property type="project" value="UniProtKB-KW"/>
</dbReference>
<evidence type="ECO:0000313" key="6">
    <source>
        <dbReference type="Proteomes" id="UP000678237"/>
    </source>
</evidence>
<dbReference type="GO" id="GO:0006412">
    <property type="term" value="P:translation"/>
    <property type="evidence" value="ECO:0007669"/>
    <property type="project" value="UniProtKB-UniRule"/>
</dbReference>
<dbReference type="HAMAP" id="MF_00374">
    <property type="entry name" value="Ribosomal_uL29"/>
    <property type="match status" value="1"/>
</dbReference>
<sequence length="74" mass="8273">MRASELRELSVVELEERLVQLRTDLTKERASVASGSRAEKPAKIRNLRRGIARVLTIMGQKAEAKQVDARGEAK</sequence>
<dbReference type="Proteomes" id="UP000678237">
    <property type="component" value="Unassembled WGS sequence"/>
</dbReference>
<dbReference type="InterPro" id="IPR036049">
    <property type="entry name" value="Ribosomal_uL29_sf"/>
</dbReference>
<dbReference type="EMBL" id="JAGVWE010000004">
    <property type="protein sequence ID" value="MBS3063141.1"/>
    <property type="molecule type" value="Genomic_DNA"/>
</dbReference>
<evidence type="ECO:0000256" key="1">
    <source>
        <dbReference type="ARBA" id="ARBA00009254"/>
    </source>
</evidence>
<name>A0A8T4L899_9ARCH</name>
<dbReference type="CDD" id="cd00427">
    <property type="entry name" value="Ribosomal_L29_HIP"/>
    <property type="match status" value="1"/>
</dbReference>
<gene>
    <name evidence="5" type="primary">rpmC</name>
    <name evidence="4" type="synonym">rpl29</name>
    <name evidence="5" type="ORF">J4203_04665</name>
</gene>
<reference evidence="5" key="2">
    <citation type="submission" date="2021-05" db="EMBL/GenBank/DDBJ databases">
        <title>Protein family content uncovers lineage relationships and bacterial pathway maintenance mechanisms in DPANN archaea.</title>
        <authorList>
            <person name="Castelle C.J."/>
            <person name="Meheust R."/>
            <person name="Jaffe A.L."/>
            <person name="Seitz K."/>
            <person name="Gong X."/>
            <person name="Baker B.J."/>
            <person name="Banfield J.F."/>
        </authorList>
    </citation>
    <scope>NUCLEOTIDE SEQUENCE</scope>
    <source>
        <strain evidence="5">RIFCSPLOWO2_01_FULL_58_19</strain>
    </source>
</reference>
<dbReference type="Pfam" id="PF00831">
    <property type="entry name" value="Ribosomal_L29"/>
    <property type="match status" value="1"/>
</dbReference>
<dbReference type="GO" id="GO:0003735">
    <property type="term" value="F:structural constituent of ribosome"/>
    <property type="evidence" value="ECO:0007669"/>
    <property type="project" value="InterPro"/>
</dbReference>
<proteinExistence type="inferred from homology"/>
<dbReference type="AlphaFoldDB" id="A0A8T4L899"/>
<dbReference type="InterPro" id="IPR001854">
    <property type="entry name" value="Ribosomal_uL29"/>
</dbReference>
<evidence type="ECO:0000313" key="5">
    <source>
        <dbReference type="EMBL" id="MBS3063141.1"/>
    </source>
</evidence>
<evidence type="ECO:0000256" key="4">
    <source>
        <dbReference type="HAMAP-Rule" id="MF_00374"/>
    </source>
</evidence>
<organism evidence="5 6">
    <name type="scientific">Candidatus Iainarchaeum sp</name>
    <dbReference type="NCBI Taxonomy" id="3101447"/>
    <lineage>
        <taxon>Archaea</taxon>
        <taxon>Candidatus Iainarchaeota</taxon>
        <taxon>Candidatus Iainarchaeia</taxon>
        <taxon>Candidatus Iainarchaeales</taxon>
        <taxon>Candidatus Iainarchaeaceae</taxon>
        <taxon>Candidatus Iainarchaeum</taxon>
    </lineage>
</organism>
<dbReference type="Gene3D" id="1.10.287.310">
    <property type="match status" value="1"/>
</dbReference>
<comment type="similarity">
    <text evidence="1 4">Belongs to the universal ribosomal protein uL29 family.</text>
</comment>